<evidence type="ECO:0000256" key="3">
    <source>
        <dbReference type="ARBA" id="ARBA00022692"/>
    </source>
</evidence>
<keyword evidence="3 7" id="KW-0812">Transmembrane</keyword>
<dbReference type="Proteomes" id="UP000567293">
    <property type="component" value="Unassembled WGS sequence"/>
</dbReference>
<protein>
    <submittedName>
        <fullName evidence="10">ABC transporter permease</fullName>
    </submittedName>
</protein>
<evidence type="ECO:0000313" key="11">
    <source>
        <dbReference type="Proteomes" id="UP000567293"/>
    </source>
</evidence>
<evidence type="ECO:0000313" key="10">
    <source>
        <dbReference type="EMBL" id="MBA0085510.1"/>
    </source>
</evidence>
<accession>A0A7V8NQT8</accession>
<sequence>MNRFARLLEDFLYDLCFGLRQLLRNPFVSAVCVLTLALGIGANAAIFSAVDAVLLRPLPFKNADELVDLTEYTSRGVDSGGVSYPDYLAWKGQNTVFEETAAYFLVKASNDIVLDGPFSTEHERYSSVTNSFFTILGVKPAIGHGFSASDELPGGEKVFLVSDALWRRVFGASPRALYKHYLLDGESYTLIGVMPPGFDFPKGCGIWTPIGTLGEFGMHDRISHGYHVLGRLRSGVNLSQVEAQIETIQDGLAKAYPSTDADWRVRAKPLLSEIVGDVQTSLFVLLGAVSFILVIACTNVVNLMLARALVREKEFAIRSALGAYPLRLLRQNLTETFVLVCISAVLAVAFAKWGFALIVSLTSVPLPRMEPFRLNVPVLAFLSTVAMLATFLVGTVPALEASRPNPQGIPRDGRQSDGLARRGGRLRGALVVSELALALLLL</sequence>
<dbReference type="InterPro" id="IPR050250">
    <property type="entry name" value="Macrolide_Exporter_MacB"/>
</dbReference>
<evidence type="ECO:0000256" key="4">
    <source>
        <dbReference type="ARBA" id="ARBA00022989"/>
    </source>
</evidence>
<feature type="non-terminal residue" evidence="10">
    <location>
        <position position="442"/>
    </location>
</feature>
<proteinExistence type="inferred from homology"/>
<feature type="transmembrane region" description="Helical" evidence="7">
    <location>
        <begin position="378"/>
        <end position="399"/>
    </location>
</feature>
<dbReference type="PANTHER" id="PTHR30572:SF4">
    <property type="entry name" value="ABC TRANSPORTER PERMEASE YTRF"/>
    <property type="match status" value="1"/>
</dbReference>
<evidence type="ECO:0000256" key="5">
    <source>
        <dbReference type="ARBA" id="ARBA00023136"/>
    </source>
</evidence>
<comment type="similarity">
    <text evidence="6">Belongs to the ABC-4 integral membrane protein family.</text>
</comment>
<keyword evidence="5 7" id="KW-0472">Membrane</keyword>
<evidence type="ECO:0000256" key="6">
    <source>
        <dbReference type="ARBA" id="ARBA00038076"/>
    </source>
</evidence>
<feature type="transmembrane region" description="Helical" evidence="7">
    <location>
        <begin position="282"/>
        <end position="305"/>
    </location>
</feature>
<dbReference type="EMBL" id="JACDQQ010001066">
    <property type="protein sequence ID" value="MBA0085510.1"/>
    <property type="molecule type" value="Genomic_DNA"/>
</dbReference>
<feature type="domain" description="MacB-like periplasmic core" evidence="9">
    <location>
        <begin position="29"/>
        <end position="247"/>
    </location>
</feature>
<evidence type="ECO:0000256" key="1">
    <source>
        <dbReference type="ARBA" id="ARBA00004651"/>
    </source>
</evidence>
<organism evidence="10 11">
    <name type="scientific">Candidatus Acidiferrum panamense</name>
    <dbReference type="NCBI Taxonomy" id="2741543"/>
    <lineage>
        <taxon>Bacteria</taxon>
        <taxon>Pseudomonadati</taxon>
        <taxon>Acidobacteriota</taxon>
        <taxon>Terriglobia</taxon>
        <taxon>Candidatus Acidiferrales</taxon>
        <taxon>Candidatus Acidiferrum</taxon>
    </lineage>
</organism>
<comment type="subcellular location">
    <subcellularLocation>
        <location evidence="1">Cell membrane</location>
        <topology evidence="1">Multi-pass membrane protein</topology>
    </subcellularLocation>
</comment>
<evidence type="ECO:0000256" key="2">
    <source>
        <dbReference type="ARBA" id="ARBA00022475"/>
    </source>
</evidence>
<feature type="transmembrane region" description="Helical" evidence="7">
    <location>
        <begin position="337"/>
        <end position="358"/>
    </location>
</feature>
<dbReference type="GO" id="GO:0022857">
    <property type="term" value="F:transmembrane transporter activity"/>
    <property type="evidence" value="ECO:0007669"/>
    <property type="project" value="TreeGrafter"/>
</dbReference>
<evidence type="ECO:0000259" key="9">
    <source>
        <dbReference type="Pfam" id="PF12704"/>
    </source>
</evidence>
<keyword evidence="2" id="KW-1003">Cell membrane</keyword>
<feature type="transmembrane region" description="Helical" evidence="7">
    <location>
        <begin position="27"/>
        <end position="50"/>
    </location>
</feature>
<gene>
    <name evidence="10" type="ORF">HRJ53_10985</name>
</gene>
<evidence type="ECO:0000259" key="8">
    <source>
        <dbReference type="Pfam" id="PF02687"/>
    </source>
</evidence>
<dbReference type="InterPro" id="IPR025857">
    <property type="entry name" value="MacB_PCD"/>
</dbReference>
<name>A0A7V8NQT8_9BACT</name>
<dbReference type="Pfam" id="PF12704">
    <property type="entry name" value="MacB_PCD"/>
    <property type="match status" value="1"/>
</dbReference>
<dbReference type="PANTHER" id="PTHR30572">
    <property type="entry name" value="MEMBRANE COMPONENT OF TRANSPORTER-RELATED"/>
    <property type="match status" value="1"/>
</dbReference>
<evidence type="ECO:0000256" key="7">
    <source>
        <dbReference type="SAM" id="Phobius"/>
    </source>
</evidence>
<keyword evidence="11" id="KW-1185">Reference proteome</keyword>
<dbReference type="Pfam" id="PF02687">
    <property type="entry name" value="FtsX"/>
    <property type="match status" value="1"/>
</dbReference>
<dbReference type="GO" id="GO:0005886">
    <property type="term" value="C:plasma membrane"/>
    <property type="evidence" value="ECO:0007669"/>
    <property type="project" value="UniProtKB-SubCell"/>
</dbReference>
<keyword evidence="4 7" id="KW-1133">Transmembrane helix</keyword>
<dbReference type="AlphaFoldDB" id="A0A7V8NQT8"/>
<comment type="caution">
    <text evidence="10">The sequence shown here is derived from an EMBL/GenBank/DDBJ whole genome shotgun (WGS) entry which is preliminary data.</text>
</comment>
<dbReference type="InterPro" id="IPR003838">
    <property type="entry name" value="ABC3_permease_C"/>
</dbReference>
<reference evidence="10" key="1">
    <citation type="submission" date="2020-06" db="EMBL/GenBank/DDBJ databases">
        <title>Legume-microbial interactions unlock mineral nutrients during tropical forest succession.</title>
        <authorList>
            <person name="Epihov D.Z."/>
        </authorList>
    </citation>
    <scope>NUCLEOTIDE SEQUENCE [LARGE SCALE GENOMIC DNA]</scope>
    <source>
        <strain evidence="10">Pan2503</strain>
    </source>
</reference>
<feature type="domain" description="ABC3 transporter permease C-terminal" evidence="8">
    <location>
        <begin position="289"/>
        <end position="406"/>
    </location>
</feature>